<dbReference type="AlphaFoldDB" id="A0A6J4H078"/>
<dbReference type="SUPFAM" id="SSF53850">
    <property type="entry name" value="Periplasmic binding protein-like II"/>
    <property type="match status" value="1"/>
</dbReference>
<dbReference type="Pfam" id="PF03401">
    <property type="entry name" value="TctC"/>
    <property type="match status" value="1"/>
</dbReference>
<accession>A0A6J4H078</accession>
<evidence type="ECO:0000313" key="2">
    <source>
        <dbReference type="EMBL" id="CAA9210696.1"/>
    </source>
</evidence>
<dbReference type="InterPro" id="IPR042100">
    <property type="entry name" value="Bug_dom1"/>
</dbReference>
<gene>
    <name evidence="2" type="ORF">AVDCRST_MAG08-103</name>
</gene>
<sequence length="331" mass="34528">MFGRRTMLAAAGLATPTVLSRAARAQTGPGGSEAFPSRAVSVLSGYAPGGVTDITSRAVAERMGRELGQPVVVENRPGAATAVANTAVAQARPDGHTLLMGTSTLAINPALQPNLTPREPMRELAPVGMVFRSAFVLHVHPSVPARSAAEFIAHCKAEPGKVNFGSSGTGAVNHLCQALFARRAGIEVVHVPFRGGAPALLELRQGRIQAMFQAVQEALPVLREGATRGLAISSAERSPLLPDVPPVADTLPGFDAVFWQGLFAPVGTPEPVLARLGGALRAATEDAALRARMAEQGVSVQTGDAAMLRDLLARETESWGRLIREAGIKPD</sequence>
<reference evidence="2" key="1">
    <citation type="submission" date="2020-02" db="EMBL/GenBank/DDBJ databases">
        <authorList>
            <person name="Meier V. D."/>
        </authorList>
    </citation>
    <scope>NUCLEOTIDE SEQUENCE</scope>
    <source>
        <strain evidence="2">AVDCRST_MAG08</strain>
    </source>
</reference>
<comment type="similarity">
    <text evidence="1">Belongs to the UPF0065 (bug) family.</text>
</comment>
<organism evidence="2">
    <name type="scientific">uncultured Acetobacteraceae bacterium</name>
    <dbReference type="NCBI Taxonomy" id="169975"/>
    <lineage>
        <taxon>Bacteria</taxon>
        <taxon>Pseudomonadati</taxon>
        <taxon>Pseudomonadota</taxon>
        <taxon>Alphaproteobacteria</taxon>
        <taxon>Acetobacterales</taxon>
        <taxon>Acetobacteraceae</taxon>
        <taxon>environmental samples</taxon>
    </lineage>
</organism>
<evidence type="ECO:0000256" key="1">
    <source>
        <dbReference type="ARBA" id="ARBA00006987"/>
    </source>
</evidence>
<protein>
    <submittedName>
        <fullName evidence="2">BUG/TctC family periplasmic protein</fullName>
    </submittedName>
</protein>
<dbReference type="Gene3D" id="3.40.190.150">
    <property type="entry name" value="Bordetella uptake gene, domain 1"/>
    <property type="match status" value="1"/>
</dbReference>
<proteinExistence type="inferred from homology"/>
<dbReference type="Gene3D" id="3.40.190.10">
    <property type="entry name" value="Periplasmic binding protein-like II"/>
    <property type="match status" value="1"/>
</dbReference>
<dbReference type="InterPro" id="IPR005064">
    <property type="entry name" value="BUG"/>
</dbReference>
<dbReference type="PANTHER" id="PTHR42928:SF5">
    <property type="entry name" value="BLR1237 PROTEIN"/>
    <property type="match status" value="1"/>
</dbReference>
<name>A0A6J4H078_9PROT</name>
<dbReference type="PIRSF" id="PIRSF017082">
    <property type="entry name" value="YflP"/>
    <property type="match status" value="1"/>
</dbReference>
<dbReference type="PANTHER" id="PTHR42928">
    <property type="entry name" value="TRICARBOXYLATE-BINDING PROTEIN"/>
    <property type="match status" value="1"/>
</dbReference>
<dbReference type="EMBL" id="CADCTG010000011">
    <property type="protein sequence ID" value="CAA9210696.1"/>
    <property type="molecule type" value="Genomic_DNA"/>
</dbReference>